<feature type="region of interest" description="Disordered" evidence="1">
    <location>
        <begin position="235"/>
        <end position="263"/>
    </location>
</feature>
<proteinExistence type="predicted"/>
<dbReference type="RefSeq" id="XP_008871560.1">
    <property type="nucleotide sequence ID" value="XM_008873338.1"/>
</dbReference>
<organism evidence="2">
    <name type="scientific">Aphanomyces invadans</name>
    <dbReference type="NCBI Taxonomy" id="157072"/>
    <lineage>
        <taxon>Eukaryota</taxon>
        <taxon>Sar</taxon>
        <taxon>Stramenopiles</taxon>
        <taxon>Oomycota</taxon>
        <taxon>Saprolegniomycetes</taxon>
        <taxon>Saprolegniales</taxon>
        <taxon>Verrucalvaceae</taxon>
        <taxon>Aphanomyces</taxon>
    </lineage>
</organism>
<dbReference type="STRING" id="157072.A0A024U0M6"/>
<dbReference type="GeneID" id="20084880"/>
<dbReference type="EMBL" id="KI913966">
    <property type="protein sequence ID" value="ETV99784.1"/>
    <property type="molecule type" value="Genomic_DNA"/>
</dbReference>
<protein>
    <submittedName>
        <fullName evidence="2">Uncharacterized protein</fullName>
    </submittedName>
</protein>
<evidence type="ECO:0000313" key="2">
    <source>
        <dbReference type="EMBL" id="ETV99784.1"/>
    </source>
</evidence>
<feature type="compositionally biased region" description="Low complexity" evidence="1">
    <location>
        <begin position="237"/>
        <end position="253"/>
    </location>
</feature>
<dbReference type="OrthoDB" id="1937889at2759"/>
<sequence length="320" mass="35135">MANGPAHLVDQQQCFRRHRRTCKISLHRALNLSRKQPNGQNETWSLLLDDKRIRLACESALIPPLEALYAPSVQMSLDLDRPTAFFITFGTASTNDDDDSDRHVAHLHVDLHDCRDVILLVFQAFSARAMRSTALADAISTGQSCMLACRTLPSTSSWLSLSPVDGYALPWRQSVSLDSPKARQVSTRTTTPPLLTISTSLGDGNDDVSLDLNSTLLQDVDELLELTHQLCLHDDISTPASTPTTSSRSSTGTGLAGDSRQSVVSAATFQDDDNSNTSMHSALESIKAERRALQRQLDHLRRHHPHHVVPPSPTAINPLI</sequence>
<gene>
    <name evidence="2" type="ORF">H310_07830</name>
</gene>
<accession>A0A024U0M6</accession>
<dbReference type="VEuPathDB" id="FungiDB:H310_07830"/>
<reference evidence="2" key="1">
    <citation type="submission" date="2013-12" db="EMBL/GenBank/DDBJ databases">
        <title>The Genome Sequence of Aphanomyces invadans NJM9701.</title>
        <authorList>
            <consortium name="The Broad Institute Genomics Platform"/>
            <person name="Russ C."/>
            <person name="Tyler B."/>
            <person name="van West P."/>
            <person name="Dieguez-Uribeondo J."/>
            <person name="Young S.K."/>
            <person name="Zeng Q."/>
            <person name="Gargeya S."/>
            <person name="Fitzgerald M."/>
            <person name="Abouelleil A."/>
            <person name="Alvarado L."/>
            <person name="Chapman S.B."/>
            <person name="Gainer-Dewar J."/>
            <person name="Goldberg J."/>
            <person name="Griggs A."/>
            <person name="Gujja S."/>
            <person name="Hansen M."/>
            <person name="Howarth C."/>
            <person name="Imamovic A."/>
            <person name="Ireland A."/>
            <person name="Larimer J."/>
            <person name="McCowan C."/>
            <person name="Murphy C."/>
            <person name="Pearson M."/>
            <person name="Poon T.W."/>
            <person name="Priest M."/>
            <person name="Roberts A."/>
            <person name="Saif S."/>
            <person name="Shea T."/>
            <person name="Sykes S."/>
            <person name="Wortman J."/>
            <person name="Nusbaum C."/>
            <person name="Birren B."/>
        </authorList>
    </citation>
    <scope>NUCLEOTIDE SEQUENCE [LARGE SCALE GENOMIC DNA]</scope>
    <source>
        <strain evidence="2">NJM9701</strain>
    </source>
</reference>
<feature type="region of interest" description="Disordered" evidence="1">
    <location>
        <begin position="301"/>
        <end position="320"/>
    </location>
</feature>
<evidence type="ECO:0000256" key="1">
    <source>
        <dbReference type="SAM" id="MobiDB-lite"/>
    </source>
</evidence>
<dbReference type="AlphaFoldDB" id="A0A024U0M6"/>
<name>A0A024U0M6_9STRA</name>